<proteinExistence type="predicted"/>
<evidence type="ECO:0000313" key="3">
    <source>
        <dbReference type="Proteomes" id="UP000642014"/>
    </source>
</evidence>
<dbReference type="AlphaFoldDB" id="A0AAV4KQR4"/>
<keyword evidence="1" id="KW-1133">Transmembrane helix</keyword>
<dbReference type="EMBL" id="BMSJ01000015">
    <property type="protein sequence ID" value="GGR48922.1"/>
    <property type="molecule type" value="Genomic_DNA"/>
</dbReference>
<evidence type="ECO:0000256" key="1">
    <source>
        <dbReference type="SAM" id="Phobius"/>
    </source>
</evidence>
<keyword evidence="1" id="KW-0812">Transmembrane</keyword>
<comment type="caution">
    <text evidence="2">The sequence shown here is derived from an EMBL/GenBank/DDBJ whole genome shotgun (WGS) entry which is preliminary data.</text>
</comment>
<gene>
    <name evidence="2" type="ORF">GCM10010497_60390</name>
</gene>
<dbReference type="Proteomes" id="UP000642014">
    <property type="component" value="Unassembled WGS sequence"/>
</dbReference>
<name>A0AAV4KQR4_9ACTN</name>
<organism evidence="2 3">
    <name type="scientific">Streptomyces cinereoruber</name>
    <dbReference type="NCBI Taxonomy" id="67260"/>
    <lineage>
        <taxon>Bacteria</taxon>
        <taxon>Bacillati</taxon>
        <taxon>Actinomycetota</taxon>
        <taxon>Actinomycetes</taxon>
        <taxon>Kitasatosporales</taxon>
        <taxon>Streptomycetaceae</taxon>
        <taxon>Streptomyces</taxon>
    </lineage>
</organism>
<keyword evidence="1" id="KW-0472">Membrane</keyword>
<reference evidence="2 3" key="1">
    <citation type="journal article" date="2014" name="Int. J. Syst. Evol. Microbiol.">
        <title>Complete genome sequence of Corynebacterium casei LMG S-19264T (=DSM 44701T), isolated from a smear-ripened cheese.</title>
        <authorList>
            <consortium name="US DOE Joint Genome Institute (JGI-PGF)"/>
            <person name="Walter F."/>
            <person name="Albersmeier A."/>
            <person name="Kalinowski J."/>
            <person name="Ruckert C."/>
        </authorList>
    </citation>
    <scope>NUCLEOTIDE SEQUENCE [LARGE SCALE GENOMIC DNA]</scope>
    <source>
        <strain evidence="2 3">JCM 4205</strain>
    </source>
</reference>
<sequence>MNSDEPVFKKSRWGTNRYVYNANNPVGLALIVISTVLCLGMLLLMENRAGPFAPTPEPTWYPAPTEEAWSPTLLPQEPYETETTITP</sequence>
<evidence type="ECO:0000313" key="2">
    <source>
        <dbReference type="EMBL" id="GGR48922.1"/>
    </source>
</evidence>
<accession>A0AAV4KQR4</accession>
<dbReference type="RefSeq" id="WP_062751883.1">
    <property type="nucleotide sequence ID" value="NZ_BMSJ01000015.1"/>
</dbReference>
<feature type="transmembrane region" description="Helical" evidence="1">
    <location>
        <begin position="26"/>
        <end position="45"/>
    </location>
</feature>
<dbReference type="GeneID" id="95457160"/>
<protein>
    <submittedName>
        <fullName evidence="2">Uncharacterized protein</fullName>
    </submittedName>
</protein>